<organism evidence="1 2">
    <name type="scientific">Paramuricea clavata</name>
    <name type="common">Red gorgonian</name>
    <name type="synonym">Violescent sea-whip</name>
    <dbReference type="NCBI Taxonomy" id="317549"/>
    <lineage>
        <taxon>Eukaryota</taxon>
        <taxon>Metazoa</taxon>
        <taxon>Cnidaria</taxon>
        <taxon>Anthozoa</taxon>
        <taxon>Octocorallia</taxon>
        <taxon>Malacalcyonacea</taxon>
        <taxon>Plexauridae</taxon>
        <taxon>Paramuricea</taxon>
    </lineage>
</organism>
<feature type="non-terminal residue" evidence="1">
    <location>
        <position position="133"/>
    </location>
</feature>
<evidence type="ECO:0000313" key="2">
    <source>
        <dbReference type="Proteomes" id="UP001152795"/>
    </source>
</evidence>
<protein>
    <submittedName>
        <fullName evidence="1">Uncharacterized protein</fullName>
    </submittedName>
</protein>
<gene>
    <name evidence="1" type="ORF">PACLA_8A074465</name>
</gene>
<keyword evidence="2" id="KW-1185">Reference proteome</keyword>
<proteinExistence type="predicted"/>
<evidence type="ECO:0000313" key="1">
    <source>
        <dbReference type="EMBL" id="CAB4035714.1"/>
    </source>
</evidence>
<dbReference type="AlphaFoldDB" id="A0A7D9LJG0"/>
<sequence length="133" mass="15757">MDLEDEFQDFLKERSEILGDIEQFLFMTFRYFLEMGNRYDPKFFATETVRSLIQSLCLIHGLYGYPERNSSAKNITVDKDAVRWIVLNRIKENGTAFVDFYKEANKDDFWEFSLQESSVTSSLREPAHIFLQL</sequence>
<name>A0A7D9LJG0_PARCT</name>
<comment type="caution">
    <text evidence="1">The sequence shown here is derived from an EMBL/GenBank/DDBJ whole genome shotgun (WGS) entry which is preliminary data.</text>
</comment>
<dbReference type="EMBL" id="CACRXK020021307">
    <property type="protein sequence ID" value="CAB4035714.1"/>
    <property type="molecule type" value="Genomic_DNA"/>
</dbReference>
<dbReference type="Proteomes" id="UP001152795">
    <property type="component" value="Unassembled WGS sequence"/>
</dbReference>
<reference evidence="1" key="1">
    <citation type="submission" date="2020-04" db="EMBL/GenBank/DDBJ databases">
        <authorList>
            <person name="Alioto T."/>
            <person name="Alioto T."/>
            <person name="Gomez Garrido J."/>
        </authorList>
    </citation>
    <scope>NUCLEOTIDE SEQUENCE</scope>
    <source>
        <strain evidence="1">A484AB</strain>
    </source>
</reference>
<accession>A0A7D9LJG0</accession>